<name>A0A512AT48_9BACT</name>
<dbReference type="AlphaFoldDB" id="A0A512AT48"/>
<organism evidence="1 2">
    <name type="scientific">Adhaeribacter aerolatus</name>
    <dbReference type="NCBI Taxonomy" id="670289"/>
    <lineage>
        <taxon>Bacteria</taxon>
        <taxon>Pseudomonadati</taxon>
        <taxon>Bacteroidota</taxon>
        <taxon>Cytophagia</taxon>
        <taxon>Cytophagales</taxon>
        <taxon>Hymenobacteraceae</taxon>
        <taxon>Adhaeribacter</taxon>
    </lineage>
</organism>
<proteinExistence type="predicted"/>
<accession>A0A512AT48</accession>
<gene>
    <name evidence="1" type="ORF">AAE02nite_05480</name>
</gene>
<reference evidence="1 2" key="1">
    <citation type="submission" date="2019-07" db="EMBL/GenBank/DDBJ databases">
        <title>Whole genome shotgun sequence of Adhaeribacter aerolatus NBRC 106133.</title>
        <authorList>
            <person name="Hosoyama A."/>
            <person name="Uohara A."/>
            <person name="Ohji S."/>
            <person name="Ichikawa N."/>
        </authorList>
    </citation>
    <scope>NUCLEOTIDE SEQUENCE [LARGE SCALE GENOMIC DNA]</scope>
    <source>
        <strain evidence="1 2">NBRC 106133</strain>
    </source>
</reference>
<keyword evidence="2" id="KW-1185">Reference proteome</keyword>
<dbReference type="Gene3D" id="3.90.930.1">
    <property type="match status" value="1"/>
</dbReference>
<dbReference type="PROSITE" id="PS51257">
    <property type="entry name" value="PROKAR_LIPOPROTEIN"/>
    <property type="match status" value="1"/>
</dbReference>
<dbReference type="SUPFAM" id="SSF82185">
    <property type="entry name" value="Histone H3 K4-specific methyltransferase SET7/9 N-terminal domain"/>
    <property type="match status" value="1"/>
</dbReference>
<sequence>MFFTRKVFLICFSLVWLFSCSKRNYNVDAETAMELPDEKSGLFKKRLEPVALADTAKPELNVAIDTTALANVKHKNKKRKKKKKEFLGYQVKKGFTKSGSGKNATIEIFYYLPKYVEPSQYAPAKYYYNIRRKRIYRGTPAKPTEARIPHGPYKKLVGKQVVTEGYFYLGTRHLRWETYNRNNILLTKTHYEKGFQRDAIINYYDAAKTKIKEVIPYSEGKIHGEYVSFLENGLKAWEGQYENGKKVGVWIEFWPFRNRKHFEYQYPESADAEQFEPYLLREYDRHSTLIYEHGKLDKRPAAKQ</sequence>
<dbReference type="EMBL" id="BJYS01000002">
    <property type="protein sequence ID" value="GEO02884.1"/>
    <property type="molecule type" value="Genomic_DNA"/>
</dbReference>
<evidence type="ECO:0000313" key="2">
    <source>
        <dbReference type="Proteomes" id="UP000321532"/>
    </source>
</evidence>
<evidence type="ECO:0000313" key="1">
    <source>
        <dbReference type="EMBL" id="GEO02884.1"/>
    </source>
</evidence>
<dbReference type="Proteomes" id="UP000321532">
    <property type="component" value="Unassembled WGS sequence"/>
</dbReference>
<dbReference type="OrthoDB" id="978586at2"/>
<protein>
    <submittedName>
        <fullName evidence="1">Uncharacterized protein</fullName>
    </submittedName>
</protein>
<dbReference type="RefSeq" id="WP_146894919.1">
    <property type="nucleotide sequence ID" value="NZ_BJYS01000002.1"/>
</dbReference>
<comment type="caution">
    <text evidence="1">The sequence shown here is derived from an EMBL/GenBank/DDBJ whole genome shotgun (WGS) entry which is preliminary data.</text>
</comment>